<protein>
    <submittedName>
        <fullName evidence="2">DUF695 domain-containing protein</fullName>
    </submittedName>
</protein>
<gene>
    <name evidence="2" type="ORF">CRX57_01805</name>
</gene>
<sequence>MPTGCILALAGVLLSGCSSHTVPRPVERDPCLDAGPVNSLGYDHCVAERDRQRKEALEALLDDDPAHLQHLQIIEMPESKYQSSDFPDTPIPMSYRGVDSISLAEKQALPFKARIVWKYSSPSLQPERRDALQMEKMQVLIMAAVQENGLAKWVCTATGGQQREWIFYTQSDEAFITKVRAALAQTGPYPVELKAQRDAAPSVGRQPAQDIRVTPKLCME</sequence>
<dbReference type="Pfam" id="PF05117">
    <property type="entry name" value="DUF695"/>
    <property type="match status" value="1"/>
</dbReference>
<proteinExistence type="predicted"/>
<evidence type="ECO:0000259" key="1">
    <source>
        <dbReference type="Pfam" id="PF05117"/>
    </source>
</evidence>
<dbReference type="AlphaFoldDB" id="A0A2C5WG52"/>
<name>A0A2C5WG52_PSEPU</name>
<dbReference type="EMBL" id="PDKZ01000002">
    <property type="protein sequence ID" value="PHH43993.1"/>
    <property type="molecule type" value="Genomic_DNA"/>
</dbReference>
<feature type="domain" description="DUF695" evidence="1">
    <location>
        <begin position="112"/>
        <end position="199"/>
    </location>
</feature>
<dbReference type="Proteomes" id="UP000222460">
    <property type="component" value="Unassembled WGS sequence"/>
</dbReference>
<reference evidence="3" key="1">
    <citation type="submission" date="2017-10" db="EMBL/GenBank/DDBJ databases">
        <title>FDA dAtabase for Regulatory Grade micrObial Sequences (FDA-ARGOS): Supporting development and validation of Infectious Disease Dx tests.</title>
        <authorList>
            <person name="Goldberg B."/>
            <person name="Campos J."/>
            <person name="Tallon L."/>
            <person name="Sadzewicz L."/>
            <person name="Ott S."/>
            <person name="Zhao X."/>
            <person name="Nagaraj S."/>
            <person name="Vavikolanu K."/>
            <person name="Aluvathingal J."/>
            <person name="Nadendla S."/>
            <person name="Geyer C."/>
            <person name="Sichtig H."/>
        </authorList>
    </citation>
    <scope>NUCLEOTIDE SEQUENCE [LARGE SCALE GENOMIC DNA]</scope>
    <source>
        <strain evidence="3">FDAARGOS_376</strain>
    </source>
</reference>
<dbReference type="InterPro" id="IPR016097">
    <property type="entry name" value="DUF695"/>
</dbReference>
<organism evidence="2 3">
    <name type="scientific">Pseudomonas putida</name>
    <name type="common">Arthrobacter siderocapsulatus</name>
    <dbReference type="NCBI Taxonomy" id="303"/>
    <lineage>
        <taxon>Bacteria</taxon>
        <taxon>Pseudomonadati</taxon>
        <taxon>Pseudomonadota</taxon>
        <taxon>Gammaproteobacteria</taxon>
        <taxon>Pseudomonadales</taxon>
        <taxon>Pseudomonadaceae</taxon>
        <taxon>Pseudomonas</taxon>
    </lineage>
</organism>
<accession>A0A2C5WG52</accession>
<evidence type="ECO:0000313" key="2">
    <source>
        <dbReference type="EMBL" id="PHH43993.1"/>
    </source>
</evidence>
<evidence type="ECO:0000313" key="3">
    <source>
        <dbReference type="Proteomes" id="UP000222460"/>
    </source>
</evidence>
<comment type="caution">
    <text evidence="2">The sequence shown here is derived from an EMBL/GenBank/DDBJ whole genome shotgun (WGS) entry which is preliminary data.</text>
</comment>